<name>A0ABN2ZG99_9ACTN</name>
<sequence length="78" mass="9074">MLRDHDEDYDLELTADEVRTLAQLLACERDTLCPACGNRFVDPRSANGWCVRCDARRERQLAAKLKWWHNNRGRDADA</sequence>
<evidence type="ECO:0000313" key="2">
    <source>
        <dbReference type="Proteomes" id="UP001422759"/>
    </source>
</evidence>
<accession>A0ABN2ZG99</accession>
<keyword evidence="2" id="KW-1185">Reference proteome</keyword>
<protein>
    <recommendedName>
        <fullName evidence="3">DksA C4-type domain-containing protein</fullName>
    </recommendedName>
</protein>
<evidence type="ECO:0008006" key="3">
    <source>
        <dbReference type="Google" id="ProtNLM"/>
    </source>
</evidence>
<comment type="caution">
    <text evidence="1">The sequence shown here is derived from an EMBL/GenBank/DDBJ whole genome shotgun (WGS) entry which is preliminary data.</text>
</comment>
<organism evidence="1 2">
    <name type="scientific">Kitasatospora kazusensis</name>
    <dbReference type="NCBI Taxonomy" id="407974"/>
    <lineage>
        <taxon>Bacteria</taxon>
        <taxon>Bacillati</taxon>
        <taxon>Actinomycetota</taxon>
        <taxon>Actinomycetes</taxon>
        <taxon>Kitasatosporales</taxon>
        <taxon>Streptomycetaceae</taxon>
        <taxon>Kitasatospora</taxon>
    </lineage>
</organism>
<gene>
    <name evidence="1" type="ORF">GCM10009760_26280</name>
</gene>
<reference evidence="1 2" key="1">
    <citation type="journal article" date="2019" name="Int. J. Syst. Evol. Microbiol.">
        <title>The Global Catalogue of Microorganisms (GCM) 10K type strain sequencing project: providing services to taxonomists for standard genome sequencing and annotation.</title>
        <authorList>
            <consortium name="The Broad Institute Genomics Platform"/>
            <consortium name="The Broad Institute Genome Sequencing Center for Infectious Disease"/>
            <person name="Wu L."/>
            <person name="Ma J."/>
        </authorList>
    </citation>
    <scope>NUCLEOTIDE SEQUENCE [LARGE SCALE GENOMIC DNA]</scope>
    <source>
        <strain evidence="1 2">JCM 14560</strain>
    </source>
</reference>
<proteinExistence type="predicted"/>
<evidence type="ECO:0000313" key="1">
    <source>
        <dbReference type="EMBL" id="GAA2141766.1"/>
    </source>
</evidence>
<dbReference type="RefSeq" id="WP_344464275.1">
    <property type="nucleotide sequence ID" value="NZ_BAAANT010000012.1"/>
</dbReference>
<dbReference type="Proteomes" id="UP001422759">
    <property type="component" value="Unassembled WGS sequence"/>
</dbReference>
<dbReference type="EMBL" id="BAAANT010000012">
    <property type="protein sequence ID" value="GAA2141766.1"/>
    <property type="molecule type" value="Genomic_DNA"/>
</dbReference>